<evidence type="ECO:0000313" key="3">
    <source>
        <dbReference type="Proteomes" id="UP000250557"/>
    </source>
</evidence>
<dbReference type="Proteomes" id="UP000250557">
    <property type="component" value="Chromosome"/>
</dbReference>
<evidence type="ECO:0000313" key="2">
    <source>
        <dbReference type="EMBL" id="QTE51049.1"/>
    </source>
</evidence>
<reference evidence="2 4" key="2">
    <citation type="submission" date="2021-03" db="EMBL/GenBank/DDBJ databases">
        <title>Mucilaginibacter strains isolated from gold and copper mining confer multi heavy-metal resistance.</title>
        <authorList>
            <person name="Li Y."/>
        </authorList>
    </citation>
    <scope>NUCLEOTIDE SEQUENCE [LARGE SCALE GENOMIC DNA]</scope>
    <source>
        <strain evidence="2 4">P2-4</strain>
    </source>
</reference>
<evidence type="ECO:0000313" key="4">
    <source>
        <dbReference type="Proteomes" id="UP000663940"/>
    </source>
</evidence>
<organism evidence="1 3">
    <name type="scientific">Mucilaginibacter rubeus</name>
    <dbReference type="NCBI Taxonomy" id="2027860"/>
    <lineage>
        <taxon>Bacteria</taxon>
        <taxon>Pseudomonadati</taxon>
        <taxon>Bacteroidota</taxon>
        <taxon>Sphingobacteriia</taxon>
        <taxon>Sphingobacteriales</taxon>
        <taxon>Sphingobacteriaceae</taxon>
        <taxon>Mucilaginibacter</taxon>
    </lineage>
</organism>
<dbReference type="Proteomes" id="UP000663940">
    <property type="component" value="Chromosome"/>
</dbReference>
<name>A0AAE6MK61_9SPHI</name>
<dbReference type="AlphaFoldDB" id="A0AAE6MK61"/>
<dbReference type="RefSeq" id="WP_112653392.1">
    <property type="nucleotide sequence ID" value="NZ_CP043451.1"/>
</dbReference>
<proteinExistence type="predicted"/>
<keyword evidence="4" id="KW-1185">Reference proteome</keyword>
<sequence length="313" mass="35250">MAKVIFDTNGYRNLVSTKTFEEIDDCIALIKVKEKENDIETMFSPIVAQELLAHLADKNDNAFDRCLRANKAMYLHNGDRAQVNMFPMFEALLAHMYFNDTPAKRIETYNAIAQISMHLALNPNEATFAIFHDKLQTIKASVDMGEAGFVDGMFQFVKQTDPAATDWMPFRNDPKKRQKLLTGLRSDGASYEIAKGYIFMTHINLIENGHSNIYSAEQITDFSKSVLEKFPEPIALFKTVIENLVNSDFPLDQASRANFVWDIALMFGAGKHSIGNDKLYFVTGDKAIINTAIRQGSGTSVLTLQEYLDYIGV</sequence>
<dbReference type="EMBL" id="CP043451">
    <property type="protein sequence ID" value="QEM06425.1"/>
    <property type="molecule type" value="Genomic_DNA"/>
</dbReference>
<accession>A0AAE6MK61</accession>
<reference evidence="1 3" key="1">
    <citation type="submission" date="2019-08" db="EMBL/GenBank/DDBJ databases">
        <title>Comparative genome analysis confer to the adaptation heavy metal polluted environment.</title>
        <authorList>
            <person name="Li Y."/>
        </authorList>
    </citation>
    <scope>NUCLEOTIDE SEQUENCE [LARGE SCALE GENOMIC DNA]</scope>
    <source>
        <strain evidence="1 3">P2</strain>
    </source>
</reference>
<protein>
    <submittedName>
        <fullName evidence="1">Uncharacterized protein</fullName>
    </submittedName>
</protein>
<gene>
    <name evidence="1" type="ORF">DIU31_023995</name>
    <name evidence="2" type="ORF">J3L21_03455</name>
</gene>
<dbReference type="EMBL" id="CP071880">
    <property type="protein sequence ID" value="QTE51049.1"/>
    <property type="molecule type" value="Genomic_DNA"/>
</dbReference>
<evidence type="ECO:0000313" key="1">
    <source>
        <dbReference type="EMBL" id="QEM06425.1"/>
    </source>
</evidence>